<dbReference type="EMBL" id="WIXE01005600">
    <property type="protein sequence ID" value="KAK5982033.1"/>
    <property type="molecule type" value="Genomic_DNA"/>
</dbReference>
<dbReference type="Proteomes" id="UP001331761">
    <property type="component" value="Unassembled WGS sequence"/>
</dbReference>
<organism evidence="1 2">
    <name type="scientific">Trichostrongylus colubriformis</name>
    <name type="common">Black scour worm</name>
    <dbReference type="NCBI Taxonomy" id="6319"/>
    <lineage>
        <taxon>Eukaryota</taxon>
        <taxon>Metazoa</taxon>
        <taxon>Ecdysozoa</taxon>
        <taxon>Nematoda</taxon>
        <taxon>Chromadorea</taxon>
        <taxon>Rhabditida</taxon>
        <taxon>Rhabditina</taxon>
        <taxon>Rhabditomorpha</taxon>
        <taxon>Strongyloidea</taxon>
        <taxon>Trichostrongylidae</taxon>
        <taxon>Trichostrongylus</taxon>
    </lineage>
</organism>
<reference evidence="1 2" key="1">
    <citation type="submission" date="2019-10" db="EMBL/GenBank/DDBJ databases">
        <title>Assembly and Annotation for the nematode Trichostrongylus colubriformis.</title>
        <authorList>
            <person name="Martin J."/>
        </authorList>
    </citation>
    <scope>NUCLEOTIDE SEQUENCE [LARGE SCALE GENOMIC DNA]</scope>
    <source>
        <strain evidence="1">G859</strain>
        <tissue evidence="1">Whole worm</tissue>
    </source>
</reference>
<keyword evidence="2" id="KW-1185">Reference proteome</keyword>
<gene>
    <name evidence="1" type="ORF">GCK32_005261</name>
</gene>
<name>A0AAN8G6N3_TRICO</name>
<evidence type="ECO:0000313" key="2">
    <source>
        <dbReference type="Proteomes" id="UP001331761"/>
    </source>
</evidence>
<protein>
    <submittedName>
        <fullName evidence="1">Uncharacterized protein</fullName>
    </submittedName>
</protein>
<proteinExistence type="predicted"/>
<sequence>MAQIGNGQMVAQLTTLIGSTFNLTARVDLFSVLSFGAIKCLLYMKNPRTEPGVGTTSSAQRK</sequence>
<dbReference type="AlphaFoldDB" id="A0AAN8G6N3"/>
<accession>A0AAN8G6N3</accession>
<evidence type="ECO:0000313" key="1">
    <source>
        <dbReference type="EMBL" id="KAK5982033.1"/>
    </source>
</evidence>
<comment type="caution">
    <text evidence="1">The sequence shown here is derived from an EMBL/GenBank/DDBJ whole genome shotgun (WGS) entry which is preliminary data.</text>
</comment>